<dbReference type="PANTHER" id="PTHR37576:SF2">
    <property type="entry name" value="DEFECT AT LOW TEMPERATURE PROTEIN 1"/>
    <property type="match status" value="1"/>
</dbReference>
<dbReference type="Proteomes" id="UP000250140">
    <property type="component" value="Unassembled WGS sequence"/>
</dbReference>
<dbReference type="InterPro" id="IPR021514">
    <property type="entry name" value="DUF3176"/>
</dbReference>
<keyword evidence="2" id="KW-0812">Transmembrane</keyword>
<feature type="transmembrane region" description="Helical" evidence="2">
    <location>
        <begin position="74"/>
        <end position="96"/>
    </location>
</feature>
<keyword evidence="2" id="KW-0472">Membrane</keyword>
<dbReference type="OrthoDB" id="5357734at2759"/>
<dbReference type="EMBL" id="KV749645">
    <property type="protein sequence ID" value="OCL08504.1"/>
    <property type="molecule type" value="Genomic_DNA"/>
</dbReference>
<dbReference type="Pfam" id="PF11374">
    <property type="entry name" value="DUF3176"/>
    <property type="match status" value="1"/>
</dbReference>
<evidence type="ECO:0000313" key="4">
    <source>
        <dbReference type="Proteomes" id="UP000250140"/>
    </source>
</evidence>
<dbReference type="AlphaFoldDB" id="A0A8E2JT33"/>
<protein>
    <submittedName>
        <fullName evidence="3">Uncharacterized protein</fullName>
    </submittedName>
</protein>
<evidence type="ECO:0000256" key="1">
    <source>
        <dbReference type="SAM" id="MobiDB-lite"/>
    </source>
</evidence>
<feature type="transmembrane region" description="Helical" evidence="2">
    <location>
        <begin position="33"/>
        <end position="54"/>
    </location>
</feature>
<name>A0A8E2JT33_9PEZI</name>
<dbReference type="PANTHER" id="PTHR37576">
    <property type="entry name" value="DEFECT AT LOW TEMPERATURE PROTEIN 1"/>
    <property type="match status" value="1"/>
</dbReference>
<feature type="region of interest" description="Disordered" evidence="1">
    <location>
        <begin position="1"/>
        <end position="24"/>
    </location>
</feature>
<keyword evidence="4" id="KW-1185">Reference proteome</keyword>
<proteinExistence type="predicted"/>
<evidence type="ECO:0000313" key="3">
    <source>
        <dbReference type="EMBL" id="OCL08504.1"/>
    </source>
</evidence>
<reference evidence="3 4" key="1">
    <citation type="journal article" date="2016" name="Nat. Commun.">
        <title>Ectomycorrhizal ecology is imprinted in the genome of the dominant symbiotic fungus Cenococcum geophilum.</title>
        <authorList>
            <consortium name="DOE Joint Genome Institute"/>
            <person name="Peter M."/>
            <person name="Kohler A."/>
            <person name="Ohm R.A."/>
            <person name="Kuo A."/>
            <person name="Krutzmann J."/>
            <person name="Morin E."/>
            <person name="Arend M."/>
            <person name="Barry K.W."/>
            <person name="Binder M."/>
            <person name="Choi C."/>
            <person name="Clum A."/>
            <person name="Copeland A."/>
            <person name="Grisel N."/>
            <person name="Haridas S."/>
            <person name="Kipfer T."/>
            <person name="LaButti K."/>
            <person name="Lindquist E."/>
            <person name="Lipzen A."/>
            <person name="Maire R."/>
            <person name="Meier B."/>
            <person name="Mihaltcheva S."/>
            <person name="Molinier V."/>
            <person name="Murat C."/>
            <person name="Poggeler S."/>
            <person name="Quandt C.A."/>
            <person name="Sperisen C."/>
            <person name="Tritt A."/>
            <person name="Tisserant E."/>
            <person name="Crous P.W."/>
            <person name="Henrissat B."/>
            <person name="Nehls U."/>
            <person name="Egli S."/>
            <person name="Spatafora J.W."/>
            <person name="Grigoriev I.V."/>
            <person name="Martin F.M."/>
        </authorList>
    </citation>
    <scope>NUCLEOTIDE SEQUENCE [LARGE SCALE GENOMIC DNA]</scope>
    <source>
        <strain evidence="3 4">CBS 207.34</strain>
    </source>
</reference>
<keyword evidence="2" id="KW-1133">Transmembrane helix</keyword>
<organism evidence="3 4">
    <name type="scientific">Glonium stellatum</name>
    <dbReference type="NCBI Taxonomy" id="574774"/>
    <lineage>
        <taxon>Eukaryota</taxon>
        <taxon>Fungi</taxon>
        <taxon>Dikarya</taxon>
        <taxon>Ascomycota</taxon>
        <taxon>Pezizomycotina</taxon>
        <taxon>Dothideomycetes</taxon>
        <taxon>Pleosporomycetidae</taxon>
        <taxon>Gloniales</taxon>
        <taxon>Gloniaceae</taxon>
        <taxon>Glonium</taxon>
    </lineage>
</organism>
<accession>A0A8E2JT33</accession>
<feature type="non-terminal residue" evidence="3">
    <location>
        <position position="522"/>
    </location>
</feature>
<gene>
    <name evidence="3" type="ORF">AOQ84DRAFT_318320</name>
</gene>
<evidence type="ECO:0000256" key="2">
    <source>
        <dbReference type="SAM" id="Phobius"/>
    </source>
</evidence>
<feature type="transmembrane region" description="Helical" evidence="2">
    <location>
        <begin position="451"/>
        <end position="476"/>
    </location>
</feature>
<sequence>MADSSNSSRKLLPSHGRRSQSSIRQQNTRRTPWLAIVCIVVLIASMLVSILIVSLSNHQPVASWKITPAVLLSVMSSIFTLMLEILVAIGITICWWRSAANGTTLKRLHYIWDGSNLLNLVPAVMAGVDTRKVALTAAVIAVAKFATGPLLQRSTHPTNHTVGGDVTIKMHIAQQIPDGWFGTQSILTPPRISTLQDWYLNSTISTLTAAGFYCKGNGTCGGSIAGAGMNYGCVSTSQTLNMLDPKNENSTVFSIRTYMNYDYGQPMLFVSAVYLSEVDGSCIGTITTDTCNIIAATVEYPVIIQDTTMTLNYANLLTNRSVISNYTSKGDEKSNTPNTTLAGPLIGLNNFIGSYISTSAELANPPTTYSANTSLPDLFYDTNSSDYSPYAYEHCGLRWRKPTDYILTSLTEFMFRTALDVGRNESLSSNKDLQNFTLGFAGTELRYHSDFGYLAGAVILMLLGLLGVFVLLWGWWELRRPVTLSPLETAKAFGAPILLGAGYTKDAKAIIEEIGDERVAHD</sequence>